<protein>
    <submittedName>
        <fullName evidence="1">Uncharacterized protein</fullName>
    </submittedName>
</protein>
<reference evidence="1" key="1">
    <citation type="submission" date="2022-06" db="EMBL/GenBank/DDBJ databases">
        <title>Uncovering the hologenomic basis of an extraordinary plant invasion.</title>
        <authorList>
            <person name="Bieker V.C."/>
            <person name="Martin M.D."/>
            <person name="Gilbert T."/>
            <person name="Hodgins K."/>
            <person name="Battlay P."/>
            <person name="Petersen B."/>
            <person name="Wilson J."/>
        </authorList>
    </citation>
    <scope>NUCLEOTIDE SEQUENCE</scope>
    <source>
        <strain evidence="1">AA19_3_7</strain>
        <tissue evidence="1">Leaf</tissue>
    </source>
</reference>
<dbReference type="InterPro" id="IPR024095">
    <property type="entry name" value="Vesicle_P115"/>
</dbReference>
<dbReference type="Gene3D" id="1.25.10.10">
    <property type="entry name" value="Leucine-rich Repeat Variant"/>
    <property type="match status" value="1"/>
</dbReference>
<keyword evidence="2" id="KW-1185">Reference proteome</keyword>
<dbReference type="GO" id="GO:0061025">
    <property type="term" value="P:membrane fusion"/>
    <property type="evidence" value="ECO:0007669"/>
    <property type="project" value="TreeGrafter"/>
</dbReference>
<evidence type="ECO:0000313" key="1">
    <source>
        <dbReference type="EMBL" id="KAI7734757.1"/>
    </source>
</evidence>
<name>A0AAD5GAJ9_AMBAR</name>
<dbReference type="GO" id="GO:0005783">
    <property type="term" value="C:endoplasmic reticulum"/>
    <property type="evidence" value="ECO:0007669"/>
    <property type="project" value="TreeGrafter"/>
</dbReference>
<dbReference type="GO" id="GO:0012507">
    <property type="term" value="C:ER to Golgi transport vesicle membrane"/>
    <property type="evidence" value="ECO:0007669"/>
    <property type="project" value="TreeGrafter"/>
</dbReference>
<evidence type="ECO:0000313" key="2">
    <source>
        <dbReference type="Proteomes" id="UP001206925"/>
    </source>
</evidence>
<dbReference type="PANTHER" id="PTHR10013">
    <property type="entry name" value="GENERAL VESICULAR TRANSPORT FACTOR P115"/>
    <property type="match status" value="1"/>
</dbReference>
<dbReference type="EMBL" id="JAMZMK010009647">
    <property type="protein sequence ID" value="KAI7734757.1"/>
    <property type="molecule type" value="Genomic_DNA"/>
</dbReference>
<dbReference type="GO" id="GO:0048211">
    <property type="term" value="P:Golgi vesicle docking"/>
    <property type="evidence" value="ECO:0007669"/>
    <property type="project" value="TreeGrafter"/>
</dbReference>
<dbReference type="GO" id="GO:0006886">
    <property type="term" value="P:intracellular protein transport"/>
    <property type="evidence" value="ECO:0007669"/>
    <property type="project" value="TreeGrafter"/>
</dbReference>
<dbReference type="Proteomes" id="UP001206925">
    <property type="component" value="Unassembled WGS sequence"/>
</dbReference>
<sequence length="81" mass="9453">MQKNKRRFGAINLMEKINSNLVCGCRKSFCIAGFWDNRLQEAILTIPHAITRLVDMLMDREVIRNEALLLLTYLTREAEEI</sequence>
<organism evidence="1 2">
    <name type="scientific">Ambrosia artemisiifolia</name>
    <name type="common">Common ragweed</name>
    <dbReference type="NCBI Taxonomy" id="4212"/>
    <lineage>
        <taxon>Eukaryota</taxon>
        <taxon>Viridiplantae</taxon>
        <taxon>Streptophyta</taxon>
        <taxon>Embryophyta</taxon>
        <taxon>Tracheophyta</taxon>
        <taxon>Spermatophyta</taxon>
        <taxon>Magnoliopsida</taxon>
        <taxon>eudicotyledons</taxon>
        <taxon>Gunneridae</taxon>
        <taxon>Pentapetalae</taxon>
        <taxon>asterids</taxon>
        <taxon>campanulids</taxon>
        <taxon>Asterales</taxon>
        <taxon>Asteraceae</taxon>
        <taxon>Asteroideae</taxon>
        <taxon>Heliantheae alliance</taxon>
        <taxon>Heliantheae</taxon>
        <taxon>Ambrosia</taxon>
    </lineage>
</organism>
<dbReference type="PANTHER" id="PTHR10013:SF0">
    <property type="entry name" value="GENERAL VESICULAR TRANSPORT FACTOR P115"/>
    <property type="match status" value="1"/>
</dbReference>
<dbReference type="GO" id="GO:0005795">
    <property type="term" value="C:Golgi stack"/>
    <property type="evidence" value="ECO:0007669"/>
    <property type="project" value="TreeGrafter"/>
</dbReference>
<gene>
    <name evidence="1" type="ORF">M8C21_005071</name>
</gene>
<dbReference type="InterPro" id="IPR011989">
    <property type="entry name" value="ARM-like"/>
</dbReference>
<dbReference type="AlphaFoldDB" id="A0AAD5GAJ9"/>
<accession>A0AAD5GAJ9</accession>
<comment type="caution">
    <text evidence="1">The sequence shown here is derived from an EMBL/GenBank/DDBJ whole genome shotgun (WGS) entry which is preliminary data.</text>
</comment>
<proteinExistence type="predicted"/>
<dbReference type="GO" id="GO:0006888">
    <property type="term" value="P:endoplasmic reticulum to Golgi vesicle-mediated transport"/>
    <property type="evidence" value="ECO:0007669"/>
    <property type="project" value="TreeGrafter"/>
</dbReference>